<organism evidence="2 3">
    <name type="scientific">Lynx pardinus</name>
    <name type="common">Iberian lynx</name>
    <name type="synonym">Felis pardina</name>
    <dbReference type="NCBI Taxonomy" id="191816"/>
    <lineage>
        <taxon>Eukaryota</taxon>
        <taxon>Metazoa</taxon>
        <taxon>Chordata</taxon>
        <taxon>Craniata</taxon>
        <taxon>Vertebrata</taxon>
        <taxon>Euteleostomi</taxon>
        <taxon>Mammalia</taxon>
        <taxon>Eutheria</taxon>
        <taxon>Laurasiatheria</taxon>
        <taxon>Carnivora</taxon>
        <taxon>Feliformia</taxon>
        <taxon>Felidae</taxon>
        <taxon>Felinae</taxon>
        <taxon>Lynx</taxon>
    </lineage>
</organism>
<proteinExistence type="predicted"/>
<feature type="non-terminal residue" evidence="2">
    <location>
        <position position="1"/>
    </location>
</feature>
<evidence type="ECO:0000313" key="2">
    <source>
        <dbReference type="EMBL" id="VFV25008.1"/>
    </source>
</evidence>
<name>A0A485MYU2_LYNPA</name>
<evidence type="ECO:0000256" key="1">
    <source>
        <dbReference type="SAM" id="MobiDB-lite"/>
    </source>
</evidence>
<dbReference type="Gene3D" id="6.10.270.10">
    <property type="match status" value="1"/>
</dbReference>
<sequence>GGGLPATPALPQIWNVVENADIGCTPGGGKDYAGVFTDAGLAFQTNTNLQTPDRTDPECPKPDARRRRSVMLTEKRMDKGG</sequence>
<protein>
    <submittedName>
        <fullName evidence="2">Uncharacterized protein</fullName>
    </submittedName>
</protein>
<feature type="region of interest" description="Disordered" evidence="1">
    <location>
        <begin position="47"/>
        <end position="81"/>
    </location>
</feature>
<reference evidence="2 3" key="1">
    <citation type="submission" date="2019-01" db="EMBL/GenBank/DDBJ databases">
        <authorList>
            <person name="Alioto T."/>
            <person name="Alioto T."/>
        </authorList>
    </citation>
    <scope>NUCLEOTIDE SEQUENCE [LARGE SCALE GENOMIC DNA]</scope>
</reference>
<dbReference type="Proteomes" id="UP000386466">
    <property type="component" value="Unassembled WGS sequence"/>
</dbReference>
<dbReference type="AlphaFoldDB" id="A0A485MYU2"/>
<keyword evidence="3" id="KW-1185">Reference proteome</keyword>
<accession>A0A485MYU2</accession>
<gene>
    <name evidence="2" type="ORF">LYPA_23C013395</name>
</gene>
<dbReference type="EMBL" id="CAAGRJ010007111">
    <property type="protein sequence ID" value="VFV25008.1"/>
    <property type="molecule type" value="Genomic_DNA"/>
</dbReference>
<feature type="compositionally biased region" description="Basic and acidic residues" evidence="1">
    <location>
        <begin position="53"/>
        <end position="63"/>
    </location>
</feature>
<evidence type="ECO:0000313" key="3">
    <source>
        <dbReference type="Proteomes" id="UP000386466"/>
    </source>
</evidence>
<feature type="non-terminal residue" evidence="2">
    <location>
        <position position="81"/>
    </location>
</feature>